<accession>A0ABD6CH19</accession>
<reference evidence="1 2" key="1">
    <citation type="journal article" date="2019" name="Int. J. Syst. Evol. Microbiol.">
        <title>The Global Catalogue of Microorganisms (GCM) 10K type strain sequencing project: providing services to taxonomists for standard genome sequencing and annotation.</title>
        <authorList>
            <consortium name="The Broad Institute Genomics Platform"/>
            <consortium name="The Broad Institute Genome Sequencing Center for Infectious Disease"/>
            <person name="Wu L."/>
            <person name="Ma J."/>
        </authorList>
    </citation>
    <scope>NUCLEOTIDE SEQUENCE [LARGE SCALE GENOMIC DNA]</scope>
    <source>
        <strain evidence="1 2">CGMCC 1.12121</strain>
    </source>
</reference>
<sequence>MAAPTIGLLVNPAAGRDVRRLTGGATVSDTYGKRRAAECVLAGVGLADDPVYVVVAPDGGEIGQRTVAEADRSNVRLLDVAVGGTSADTHRAAAAFRERVDAVVVFGGDGTTRDLAIEIGDVPLLAVSTGTNNVVPTPVDGTVAGAAAAFLATGAVDADDATYRHTMIDARVDDGRSIRGLATVGVVDQSFVGTRAVLDPDDFLGGGVSRAARGEVGLSGVAGALTRVAPETRRGVALELDADAERSVTAITVPGVVERVGVAGWSHLDPGDERVFAVEEAVVSVDGERELEVQNAEIGVRPVPDGPRLVDFDAVFEAAPLAADAHAVERR</sequence>
<dbReference type="AlphaFoldDB" id="A0ABD6CH19"/>
<dbReference type="RefSeq" id="WP_390276496.1">
    <property type="nucleotide sequence ID" value="NZ_JBHUDK010000002.1"/>
</dbReference>
<keyword evidence="1" id="KW-0418">Kinase</keyword>
<dbReference type="PANTHER" id="PTHR40697:SF2">
    <property type="entry name" value="ATP-NAD KINASE-RELATED"/>
    <property type="match status" value="1"/>
</dbReference>
<gene>
    <name evidence="1" type="ORF">ACFSBX_00475</name>
</gene>
<dbReference type="Pfam" id="PF01513">
    <property type="entry name" value="NAD_kinase"/>
    <property type="match status" value="1"/>
</dbReference>
<dbReference type="Proteomes" id="UP001597085">
    <property type="component" value="Unassembled WGS sequence"/>
</dbReference>
<dbReference type="SUPFAM" id="SSF111331">
    <property type="entry name" value="NAD kinase/diacylglycerol kinase-like"/>
    <property type="match status" value="1"/>
</dbReference>
<comment type="caution">
    <text evidence="1">The sequence shown here is derived from an EMBL/GenBank/DDBJ whole genome shotgun (WGS) entry which is preliminary data.</text>
</comment>
<protein>
    <submittedName>
        <fullName evidence="1">NAD(+)/NADH kinase</fullName>
    </submittedName>
</protein>
<dbReference type="InterPro" id="IPR016064">
    <property type="entry name" value="NAD/diacylglycerol_kinase_sf"/>
</dbReference>
<dbReference type="GO" id="GO:0016301">
    <property type="term" value="F:kinase activity"/>
    <property type="evidence" value="ECO:0007669"/>
    <property type="project" value="UniProtKB-KW"/>
</dbReference>
<organism evidence="1 2">
    <name type="scientific">Halobellus rarus</name>
    <dbReference type="NCBI Taxonomy" id="1126237"/>
    <lineage>
        <taxon>Archaea</taxon>
        <taxon>Methanobacteriati</taxon>
        <taxon>Methanobacteriota</taxon>
        <taxon>Stenosarchaea group</taxon>
        <taxon>Halobacteria</taxon>
        <taxon>Halobacteriales</taxon>
        <taxon>Haloferacaceae</taxon>
        <taxon>Halobellus</taxon>
    </lineage>
</organism>
<evidence type="ECO:0000313" key="1">
    <source>
        <dbReference type="EMBL" id="MFD1597449.1"/>
    </source>
</evidence>
<keyword evidence="2" id="KW-1185">Reference proteome</keyword>
<proteinExistence type="predicted"/>
<dbReference type="EMBL" id="JBHUDK010000002">
    <property type="protein sequence ID" value="MFD1597449.1"/>
    <property type="molecule type" value="Genomic_DNA"/>
</dbReference>
<name>A0ABD6CH19_9EURY</name>
<dbReference type="PANTHER" id="PTHR40697">
    <property type="entry name" value="ACETOIN CATABOLISM PROTEIN X"/>
    <property type="match status" value="1"/>
</dbReference>
<keyword evidence="1" id="KW-0808">Transferase</keyword>
<dbReference type="InterPro" id="IPR039065">
    <property type="entry name" value="AcoX-like"/>
</dbReference>
<evidence type="ECO:0000313" key="2">
    <source>
        <dbReference type="Proteomes" id="UP001597085"/>
    </source>
</evidence>
<dbReference type="InterPro" id="IPR002504">
    <property type="entry name" value="NADK"/>
</dbReference>